<name>A0ABW6V7Z9_MICFU</name>
<keyword evidence="4" id="KW-1185">Reference proteome</keyword>
<keyword evidence="2" id="KW-0812">Transmembrane</keyword>
<feature type="transmembrane region" description="Helical" evidence="2">
    <location>
        <begin position="54"/>
        <end position="75"/>
    </location>
</feature>
<sequence>MNLTDLARVHDDDLDGDPAGQASGAGARTLLASIMSEPPGQSGRPRAKRLRVPVPWLASAVGLAAAATLVVTLVVTPDGQIPNPSQTTASPEIQPSARQILLAAATAAMKAPSSGAYWRTVTITGMDATSPDRGYIIRRRFSKEQWLARRQGGQSWWITQNLGAKPLTGEDEAAWRKAGSPTQWKYPLDMTGLVGVNSSEVVRAAAEEKVAQRLRGKWKGSAGSLTAELVTWDELRRIPSDERELRAYLERRITSQAKSHGYENDPKDLELALQGNCMEIVFSLPVSPAVRAAAYRLLATLPQMTALGRVKDPLGRTGEALGYRVNGREGEGVYQIVQVIDPETGLPLSQSSTSTIELADGRTAKVENFTAYRQMGWTDEEPSLPTKRD</sequence>
<dbReference type="Proteomes" id="UP001602119">
    <property type="component" value="Unassembled WGS sequence"/>
</dbReference>
<dbReference type="EMBL" id="JBIAXI010000009">
    <property type="protein sequence ID" value="MFF4774428.1"/>
    <property type="molecule type" value="Genomic_DNA"/>
</dbReference>
<organism evidence="3 4">
    <name type="scientific">Microtetraspora fusca</name>
    <dbReference type="NCBI Taxonomy" id="1997"/>
    <lineage>
        <taxon>Bacteria</taxon>
        <taxon>Bacillati</taxon>
        <taxon>Actinomycetota</taxon>
        <taxon>Actinomycetes</taxon>
        <taxon>Streptosporangiales</taxon>
        <taxon>Streptosporangiaceae</taxon>
        <taxon>Microtetraspora</taxon>
    </lineage>
</organism>
<protein>
    <submittedName>
        <fullName evidence="3">CU044_5270 family protein</fullName>
    </submittedName>
</protein>
<evidence type="ECO:0000313" key="3">
    <source>
        <dbReference type="EMBL" id="MFF4774428.1"/>
    </source>
</evidence>
<keyword evidence="2" id="KW-1133">Transmembrane helix</keyword>
<dbReference type="InterPro" id="IPR047789">
    <property type="entry name" value="CU044_5270-like"/>
</dbReference>
<evidence type="ECO:0000313" key="4">
    <source>
        <dbReference type="Proteomes" id="UP001602119"/>
    </source>
</evidence>
<accession>A0ABW6V7Z9</accession>
<feature type="region of interest" description="Disordered" evidence="1">
    <location>
        <begin position="1"/>
        <end position="23"/>
    </location>
</feature>
<evidence type="ECO:0000256" key="2">
    <source>
        <dbReference type="SAM" id="Phobius"/>
    </source>
</evidence>
<proteinExistence type="predicted"/>
<gene>
    <name evidence="3" type="ORF">ACFY05_16370</name>
</gene>
<dbReference type="RefSeq" id="WP_066942331.1">
    <property type="nucleotide sequence ID" value="NZ_BBYK01000049.1"/>
</dbReference>
<comment type="caution">
    <text evidence="3">The sequence shown here is derived from an EMBL/GenBank/DDBJ whole genome shotgun (WGS) entry which is preliminary data.</text>
</comment>
<keyword evidence="2" id="KW-0472">Membrane</keyword>
<dbReference type="NCBIfam" id="NF038083">
    <property type="entry name" value="CU044_5270_fam"/>
    <property type="match status" value="1"/>
</dbReference>
<evidence type="ECO:0000256" key="1">
    <source>
        <dbReference type="SAM" id="MobiDB-lite"/>
    </source>
</evidence>
<reference evidence="3 4" key="1">
    <citation type="submission" date="2024-10" db="EMBL/GenBank/DDBJ databases">
        <title>The Natural Products Discovery Center: Release of the First 8490 Sequenced Strains for Exploring Actinobacteria Biosynthetic Diversity.</title>
        <authorList>
            <person name="Kalkreuter E."/>
            <person name="Kautsar S.A."/>
            <person name="Yang D."/>
            <person name="Bader C.D."/>
            <person name="Teijaro C.N."/>
            <person name="Fluegel L."/>
            <person name="Davis C.M."/>
            <person name="Simpson J.R."/>
            <person name="Lauterbach L."/>
            <person name="Steele A.D."/>
            <person name="Gui C."/>
            <person name="Meng S."/>
            <person name="Li G."/>
            <person name="Viehrig K."/>
            <person name="Ye F."/>
            <person name="Su P."/>
            <person name="Kiefer A.F."/>
            <person name="Nichols A."/>
            <person name="Cepeda A.J."/>
            <person name="Yan W."/>
            <person name="Fan B."/>
            <person name="Jiang Y."/>
            <person name="Adhikari A."/>
            <person name="Zheng C.-J."/>
            <person name="Schuster L."/>
            <person name="Cowan T.M."/>
            <person name="Smanski M.J."/>
            <person name="Chevrette M.G."/>
            <person name="De Carvalho L.P.S."/>
            <person name="Shen B."/>
        </authorList>
    </citation>
    <scope>NUCLEOTIDE SEQUENCE [LARGE SCALE GENOMIC DNA]</scope>
    <source>
        <strain evidence="3 4">NPDC001281</strain>
    </source>
</reference>